<evidence type="ECO:0000259" key="10">
    <source>
        <dbReference type="Pfam" id="PF16420"/>
    </source>
</evidence>
<dbReference type="Pfam" id="PF16420">
    <property type="entry name" value="ATG7_N"/>
    <property type="match status" value="1"/>
</dbReference>
<evidence type="ECO:0000256" key="6">
    <source>
        <dbReference type="ARBA" id="ARBA00023006"/>
    </source>
</evidence>
<reference evidence="11 12" key="1">
    <citation type="journal article" date="2015" name="Genome Biol. Evol.">
        <title>The genome of winter moth (Operophtera brumata) provides a genomic perspective on sexual dimorphism and phenology.</title>
        <authorList>
            <person name="Derks M.F."/>
            <person name="Smit S."/>
            <person name="Salis L."/>
            <person name="Schijlen E."/>
            <person name="Bossers A."/>
            <person name="Mateman C."/>
            <person name="Pijl A.S."/>
            <person name="de Ridder D."/>
            <person name="Groenen M.A."/>
            <person name="Visser M.E."/>
            <person name="Megens H.J."/>
        </authorList>
    </citation>
    <scope>NUCLEOTIDE SEQUENCE [LARGE SCALE GENOMIC DNA]</scope>
    <source>
        <strain evidence="11">WM2013NL</strain>
        <tissue evidence="11">Head and thorax</tissue>
    </source>
</reference>
<dbReference type="AlphaFoldDB" id="A0A0L7KLN3"/>
<protein>
    <recommendedName>
        <fullName evidence="2">Ubiquitin-like modifier-activating enzyme ATG7</fullName>
    </recommendedName>
    <alternativeName>
        <fullName evidence="7 9">ATG12-activating enzyme E1 ATG7</fullName>
    </alternativeName>
    <alternativeName>
        <fullName evidence="8">Autophagy-related protein 7</fullName>
    </alternativeName>
    <alternativeName>
        <fullName evidence="3">Ubiquitin-like modifier-activating enzyme atg7</fullName>
    </alternativeName>
</protein>
<dbReference type="Gene3D" id="3.40.140.70">
    <property type="entry name" value="Ubiquitin-like modifier-activating enzyme ATG7 N-terminal domain"/>
    <property type="match status" value="1"/>
</dbReference>
<organism evidence="11 12">
    <name type="scientific">Operophtera brumata</name>
    <name type="common">Winter moth</name>
    <name type="synonym">Phalaena brumata</name>
    <dbReference type="NCBI Taxonomy" id="104452"/>
    <lineage>
        <taxon>Eukaryota</taxon>
        <taxon>Metazoa</taxon>
        <taxon>Ecdysozoa</taxon>
        <taxon>Arthropoda</taxon>
        <taxon>Hexapoda</taxon>
        <taxon>Insecta</taxon>
        <taxon>Pterygota</taxon>
        <taxon>Neoptera</taxon>
        <taxon>Endopterygota</taxon>
        <taxon>Lepidoptera</taxon>
        <taxon>Glossata</taxon>
        <taxon>Ditrysia</taxon>
        <taxon>Geometroidea</taxon>
        <taxon>Geometridae</taxon>
        <taxon>Larentiinae</taxon>
        <taxon>Operophtera</taxon>
    </lineage>
</organism>
<feature type="non-terminal residue" evidence="11">
    <location>
        <position position="284"/>
    </location>
</feature>
<dbReference type="EMBL" id="JTDY01009192">
    <property type="protein sequence ID" value="KOB63996.1"/>
    <property type="molecule type" value="Genomic_DNA"/>
</dbReference>
<accession>A0A0L7KLN3</accession>
<evidence type="ECO:0000256" key="3">
    <source>
        <dbReference type="ARBA" id="ARBA00018730"/>
    </source>
</evidence>
<dbReference type="GO" id="GO:0015031">
    <property type="term" value="P:protein transport"/>
    <property type="evidence" value="ECO:0007669"/>
    <property type="project" value="UniProtKB-KW"/>
</dbReference>
<dbReference type="GO" id="GO:0006914">
    <property type="term" value="P:autophagy"/>
    <property type="evidence" value="ECO:0007669"/>
    <property type="project" value="UniProtKB-KW"/>
</dbReference>
<dbReference type="Proteomes" id="UP000037510">
    <property type="component" value="Unassembled WGS sequence"/>
</dbReference>
<evidence type="ECO:0000256" key="9">
    <source>
        <dbReference type="ARBA" id="ARBA00032823"/>
    </source>
</evidence>
<name>A0A0L7KLN3_OPEBR</name>
<evidence type="ECO:0000256" key="7">
    <source>
        <dbReference type="ARBA" id="ARBA00029897"/>
    </source>
</evidence>
<dbReference type="InterPro" id="IPR042523">
    <property type="entry name" value="Atg7_N_2"/>
</dbReference>
<evidence type="ECO:0000256" key="4">
    <source>
        <dbReference type="ARBA" id="ARBA00022448"/>
    </source>
</evidence>
<evidence type="ECO:0000256" key="5">
    <source>
        <dbReference type="ARBA" id="ARBA00022927"/>
    </source>
</evidence>
<evidence type="ECO:0000256" key="2">
    <source>
        <dbReference type="ARBA" id="ARBA00017647"/>
    </source>
</evidence>
<keyword evidence="12" id="KW-1185">Reference proteome</keyword>
<feature type="domain" description="Ubiquitin-like modifier-activating enzyme Atg7 N-terminal" evidence="10">
    <location>
        <begin position="9"/>
        <end position="283"/>
    </location>
</feature>
<evidence type="ECO:0000256" key="8">
    <source>
        <dbReference type="ARBA" id="ARBA00030242"/>
    </source>
</evidence>
<dbReference type="Gene3D" id="3.40.140.100">
    <property type="entry name" value="Ubiquitin-like modifier-activating enzyme ATG7 C-terminal domain"/>
    <property type="match status" value="1"/>
</dbReference>
<evidence type="ECO:0000313" key="12">
    <source>
        <dbReference type="Proteomes" id="UP000037510"/>
    </source>
</evidence>
<keyword evidence="4" id="KW-0813">Transport</keyword>
<gene>
    <name evidence="11" type="ORF">OBRU01_24657</name>
</gene>
<dbReference type="FunFam" id="3.40.140.70:FF:000001">
    <property type="entry name" value="Ubiquitin-like modifier-activating enzyme atg7"/>
    <property type="match status" value="1"/>
</dbReference>
<evidence type="ECO:0000256" key="1">
    <source>
        <dbReference type="ARBA" id="ARBA00010931"/>
    </source>
</evidence>
<keyword evidence="6" id="KW-0072">Autophagy</keyword>
<proteinExistence type="inferred from homology"/>
<comment type="caution">
    <text evidence="11">The sequence shown here is derived from an EMBL/GenBank/DDBJ whole genome shotgun (WGS) entry which is preliminary data.</text>
</comment>
<evidence type="ECO:0000313" key="11">
    <source>
        <dbReference type="EMBL" id="KOB63996.1"/>
    </source>
</evidence>
<dbReference type="STRING" id="104452.A0A0L7KLN3"/>
<dbReference type="InterPro" id="IPR042522">
    <property type="entry name" value="Atg7_N_1"/>
</dbReference>
<keyword evidence="5" id="KW-0653">Protein transport</keyword>
<sequence>MSSNELEIIQYKPFMSFVHPSFWHALTEVKLDVDKLNDTTKQIHGRFTYRDDIGTVFEVDSTSFNRTPESEHFYVNVTGTIMNKNTIEDFKSIDKAAFLNSVGEMIWASIKNKEWIDKPSSLLNFFILSFADLKKFHYYYWFAFPAPSQPVVHVTGTSTNITTHFTNKQLQELSQSYKALDMAQKCFFIVTEDNNGVTVQTLSKVFQRNKIKQTEFGLDLSSTYFVFTDPSDVGNPGWPLRLFLAAIMEHCPFLADAEVNVIGLRSTITGGVDGSLVFKLKLPQ</sequence>
<comment type="similarity">
    <text evidence="1">Belongs to the ATG7 family.</text>
</comment>
<dbReference type="InterPro" id="IPR032197">
    <property type="entry name" value="Atg7_N"/>
</dbReference>